<comment type="caution">
    <text evidence="1">The sequence shown here is derived from an EMBL/GenBank/DDBJ whole genome shotgun (WGS) entry which is preliminary data.</text>
</comment>
<organism evidence="1 2">
    <name type="scientific">Ditylenchus destructor</name>
    <dbReference type="NCBI Taxonomy" id="166010"/>
    <lineage>
        <taxon>Eukaryota</taxon>
        <taxon>Metazoa</taxon>
        <taxon>Ecdysozoa</taxon>
        <taxon>Nematoda</taxon>
        <taxon>Chromadorea</taxon>
        <taxon>Rhabditida</taxon>
        <taxon>Tylenchina</taxon>
        <taxon>Tylenchomorpha</taxon>
        <taxon>Sphaerularioidea</taxon>
        <taxon>Anguinidae</taxon>
        <taxon>Anguininae</taxon>
        <taxon>Ditylenchus</taxon>
    </lineage>
</organism>
<proteinExistence type="predicted"/>
<evidence type="ECO:0000313" key="2">
    <source>
        <dbReference type="Proteomes" id="UP001201812"/>
    </source>
</evidence>
<keyword evidence="2" id="KW-1185">Reference proteome</keyword>
<protein>
    <submittedName>
        <fullName evidence="1">Zinc finger putative Transcription Factor family</fullName>
    </submittedName>
</protein>
<dbReference type="AlphaFoldDB" id="A0AAD4N830"/>
<sequence length="187" mass="21854">MTTNSFKLSDYFLPLRDILLSYSVLHFIWYLWNKLFHGTQCSNLKKNIIEPSNFVSDKTNLECLLCKDTGTQWDSAEELEAHLAGDHFQCFPYSCDQCPFGRWPTEAMVKRHSHAHFPTEFKITCKWSPELEHKWEQIREALSPVVQVRLQGLGERDSDHPNSDKTSNVPIRENATIIRQNNHVMFL</sequence>
<dbReference type="EMBL" id="JAKKPZ010000008">
    <property type="protein sequence ID" value="KAI1718156.1"/>
    <property type="molecule type" value="Genomic_DNA"/>
</dbReference>
<accession>A0AAD4N830</accession>
<name>A0AAD4N830_9BILA</name>
<reference evidence="1" key="1">
    <citation type="submission" date="2022-01" db="EMBL/GenBank/DDBJ databases">
        <title>Genome Sequence Resource for Two Populations of Ditylenchus destructor, the Migratory Endoparasitic Phytonematode.</title>
        <authorList>
            <person name="Zhang H."/>
            <person name="Lin R."/>
            <person name="Xie B."/>
        </authorList>
    </citation>
    <scope>NUCLEOTIDE SEQUENCE</scope>
    <source>
        <strain evidence="1">BazhouSP</strain>
    </source>
</reference>
<evidence type="ECO:0000313" key="1">
    <source>
        <dbReference type="EMBL" id="KAI1718156.1"/>
    </source>
</evidence>
<gene>
    <name evidence="1" type="ORF">DdX_06572</name>
</gene>
<dbReference type="Proteomes" id="UP001201812">
    <property type="component" value="Unassembled WGS sequence"/>
</dbReference>